<dbReference type="KEGG" id="ccai:NAS2_1269"/>
<keyword evidence="2" id="KW-0378">Hydrolase</keyword>
<evidence type="ECO:0000313" key="4">
    <source>
        <dbReference type="EMBL" id="BBE42658.1"/>
    </source>
</evidence>
<feature type="domain" description="Alpha/beta hydrolase fold-3" evidence="3">
    <location>
        <begin position="79"/>
        <end position="286"/>
    </location>
</feature>
<dbReference type="GeneID" id="55585082"/>
<dbReference type="RefSeq" id="WP_174448870.1">
    <property type="nucleotide sequence ID" value="NZ_AP018732.1"/>
</dbReference>
<evidence type="ECO:0000256" key="2">
    <source>
        <dbReference type="ARBA" id="ARBA00022801"/>
    </source>
</evidence>
<name>A0A4P2VP04_9ARCH</name>
<protein>
    <submittedName>
        <fullName evidence="4">Carboxylesterase</fullName>
    </submittedName>
</protein>
<keyword evidence="5" id="KW-1185">Reference proteome</keyword>
<dbReference type="PANTHER" id="PTHR48081">
    <property type="entry name" value="AB HYDROLASE SUPERFAMILY PROTEIN C4A8.06C"/>
    <property type="match status" value="1"/>
</dbReference>
<dbReference type="InterPro" id="IPR050300">
    <property type="entry name" value="GDXG_lipolytic_enzyme"/>
</dbReference>
<dbReference type="InterPro" id="IPR033140">
    <property type="entry name" value="Lipase_GDXG_put_SER_AS"/>
</dbReference>
<accession>A0A4P2VP04</accession>
<dbReference type="Gene3D" id="3.40.50.1820">
    <property type="entry name" value="alpha/beta hydrolase"/>
    <property type="match status" value="1"/>
</dbReference>
<dbReference type="Pfam" id="PF07859">
    <property type="entry name" value="Abhydrolase_3"/>
    <property type="match status" value="1"/>
</dbReference>
<dbReference type="PANTHER" id="PTHR48081:SF8">
    <property type="entry name" value="ALPHA_BETA HYDROLASE FOLD-3 DOMAIN-CONTAINING PROTEIN-RELATED"/>
    <property type="match status" value="1"/>
</dbReference>
<dbReference type="GO" id="GO:0016787">
    <property type="term" value="F:hydrolase activity"/>
    <property type="evidence" value="ECO:0007669"/>
    <property type="project" value="UniProtKB-KW"/>
</dbReference>
<dbReference type="InterPro" id="IPR013094">
    <property type="entry name" value="AB_hydrolase_3"/>
</dbReference>
<proteinExistence type="inferred from homology"/>
<evidence type="ECO:0000313" key="5">
    <source>
        <dbReference type="Proteomes" id="UP000509448"/>
    </source>
</evidence>
<dbReference type="EMBL" id="AP018732">
    <property type="protein sequence ID" value="BBE42658.1"/>
    <property type="molecule type" value="Genomic_DNA"/>
</dbReference>
<comment type="similarity">
    <text evidence="1">Belongs to the 'GDXG' lipolytic enzyme family.</text>
</comment>
<dbReference type="PROSITE" id="PS01174">
    <property type="entry name" value="LIPASE_GDXG_SER"/>
    <property type="match status" value="1"/>
</dbReference>
<gene>
    <name evidence="4" type="ORF">NAS2_1269</name>
</gene>
<dbReference type="InterPro" id="IPR029058">
    <property type="entry name" value="AB_hydrolase_fold"/>
</dbReference>
<dbReference type="FunFam" id="3.40.50.1820:FF:000089">
    <property type="entry name" value="Alpha/beta hydrolase"/>
    <property type="match status" value="1"/>
</dbReference>
<dbReference type="AlphaFoldDB" id="A0A4P2VP04"/>
<dbReference type="Proteomes" id="UP000509448">
    <property type="component" value="Chromosome"/>
</dbReference>
<dbReference type="OrthoDB" id="33195at2157"/>
<organism evidence="4 5">
    <name type="scientific">Conexivisphaera calida</name>
    <dbReference type="NCBI Taxonomy" id="1874277"/>
    <lineage>
        <taxon>Archaea</taxon>
        <taxon>Nitrososphaerota</taxon>
        <taxon>Conexivisphaeria</taxon>
        <taxon>Conexivisphaerales</taxon>
        <taxon>Conexivisphaeraceae</taxon>
        <taxon>Conexivisphaera</taxon>
    </lineage>
</organism>
<reference evidence="4 5" key="1">
    <citation type="journal article" date="2019" name="ISME J.">
        <title>Isolation and characterization of a thermophilic sulfur- and iron-reducing thaumarchaeote from a terrestrial acidic hot spring.</title>
        <authorList>
            <person name="Kato S."/>
            <person name="Itoh T."/>
            <person name="Yuki M."/>
            <person name="Nagamori M."/>
            <person name="Ohnishi M."/>
            <person name="Uematsu K."/>
            <person name="Suzuki K."/>
            <person name="Takashina T."/>
            <person name="Ohkuma M."/>
        </authorList>
    </citation>
    <scope>NUCLEOTIDE SEQUENCE [LARGE SCALE GENOMIC DNA]</scope>
    <source>
        <strain evidence="4 5">NAS-02</strain>
    </source>
</reference>
<dbReference type="SUPFAM" id="SSF53474">
    <property type="entry name" value="alpha/beta-Hydrolases"/>
    <property type="match status" value="1"/>
</dbReference>
<evidence type="ECO:0000256" key="1">
    <source>
        <dbReference type="ARBA" id="ARBA00010515"/>
    </source>
</evidence>
<evidence type="ECO:0000259" key="3">
    <source>
        <dbReference type="Pfam" id="PF07859"/>
    </source>
</evidence>
<sequence>MPLDPEVRRIIASSPPIPADLSSLSAQELRRNADRGMLSLYTGKEPVGSVEDLSVRTRDGSIGARIYRPAVDGRPLPLIVYYHGGGFVYYSVETHDNICRLLSTLSGAAVLSVGYRLAPENKFPAAAHDAYDSLVWAIDSAGDLGIDPRRIAVAGDSAGGNLAAVASLMARNSGLRGAPRAQALVYPVLNLADMSPSRFEFSEGYMLEERMDRWFVSQYLRDPSEARDPYASPLLAEDLRGLPPALILTAEYDPLRDQGEIYAHRLRTAGVDAVATRYLGMVHGFVRYYWVLGAGRDAISHVAGYLGRVLRGE</sequence>